<dbReference type="EMBL" id="CAWUFR010000479">
    <property type="protein sequence ID" value="CAK6978359.1"/>
    <property type="molecule type" value="Genomic_DNA"/>
</dbReference>
<feature type="domain" description="Endonuclease/exonuclease/phosphatase" evidence="2">
    <location>
        <begin position="25"/>
        <end position="235"/>
    </location>
</feature>
<keyword evidence="4" id="KW-1185">Reference proteome</keyword>
<comment type="caution">
    <text evidence="3">The sequence shown here is derived from an EMBL/GenBank/DDBJ whole genome shotgun (WGS) entry which is preliminary data.</text>
</comment>
<evidence type="ECO:0000313" key="3">
    <source>
        <dbReference type="EMBL" id="CAK6978359.1"/>
    </source>
</evidence>
<dbReference type="PANTHER" id="PTHR47510">
    <property type="entry name" value="REVERSE TRANSCRIPTASE DOMAIN-CONTAINING PROTEIN"/>
    <property type="match status" value="1"/>
</dbReference>
<dbReference type="InterPro" id="IPR005135">
    <property type="entry name" value="Endo/exonuclease/phosphatase"/>
</dbReference>
<dbReference type="Pfam" id="PF03372">
    <property type="entry name" value="Exo_endo_phos"/>
    <property type="match status" value="1"/>
</dbReference>
<dbReference type="PANTHER" id="PTHR47510:SF3">
    <property type="entry name" value="ENDO_EXONUCLEASE_PHOSPHATASE DOMAIN-CONTAINING PROTEIN"/>
    <property type="match status" value="1"/>
</dbReference>
<feature type="coiled-coil region" evidence="1">
    <location>
        <begin position="357"/>
        <end position="384"/>
    </location>
</feature>
<accession>A0AAV1Q4R7</accession>
<evidence type="ECO:0000313" key="4">
    <source>
        <dbReference type="Proteomes" id="UP001314229"/>
    </source>
</evidence>
<dbReference type="SUPFAM" id="SSF56219">
    <property type="entry name" value="DNase I-like"/>
    <property type="match status" value="1"/>
</dbReference>
<reference evidence="3 4" key="1">
    <citation type="submission" date="2024-01" db="EMBL/GenBank/DDBJ databases">
        <authorList>
            <person name="Alioto T."/>
            <person name="Alioto T."/>
            <person name="Gomez Garrido J."/>
        </authorList>
    </citation>
    <scope>NUCLEOTIDE SEQUENCE [LARGE SCALE GENOMIC DNA]</scope>
</reference>
<gene>
    <name evidence="3" type="ORF">FSCOSCO3_A033607</name>
</gene>
<dbReference type="AlphaFoldDB" id="A0AAV1Q4R7"/>
<evidence type="ECO:0000256" key="1">
    <source>
        <dbReference type="SAM" id="Coils"/>
    </source>
</evidence>
<dbReference type="Gene3D" id="3.60.10.10">
    <property type="entry name" value="Endonuclease/exonuclease/phosphatase"/>
    <property type="match status" value="1"/>
</dbReference>
<protein>
    <submittedName>
        <fullName evidence="3">Uncharacterized protein LOC122965685</fullName>
    </submittedName>
</protein>
<keyword evidence="1" id="KW-0175">Coiled coil</keyword>
<dbReference type="GO" id="GO:0003824">
    <property type="term" value="F:catalytic activity"/>
    <property type="evidence" value="ECO:0007669"/>
    <property type="project" value="InterPro"/>
</dbReference>
<evidence type="ECO:0000259" key="2">
    <source>
        <dbReference type="Pfam" id="PF03372"/>
    </source>
</evidence>
<name>A0AAV1Q4R7_SCOSC</name>
<dbReference type="InterPro" id="IPR036691">
    <property type="entry name" value="Endo/exonu/phosph_ase_sf"/>
</dbReference>
<organism evidence="3 4">
    <name type="scientific">Scomber scombrus</name>
    <name type="common">Atlantic mackerel</name>
    <name type="synonym">Scomber vernalis</name>
    <dbReference type="NCBI Taxonomy" id="13677"/>
    <lineage>
        <taxon>Eukaryota</taxon>
        <taxon>Metazoa</taxon>
        <taxon>Chordata</taxon>
        <taxon>Craniata</taxon>
        <taxon>Vertebrata</taxon>
        <taxon>Euteleostomi</taxon>
        <taxon>Actinopterygii</taxon>
        <taxon>Neopterygii</taxon>
        <taxon>Teleostei</taxon>
        <taxon>Neoteleostei</taxon>
        <taxon>Acanthomorphata</taxon>
        <taxon>Pelagiaria</taxon>
        <taxon>Scombriformes</taxon>
        <taxon>Scombridae</taxon>
        <taxon>Scomber</taxon>
    </lineage>
</organism>
<dbReference type="Proteomes" id="UP001314229">
    <property type="component" value="Unassembled WGS sequence"/>
</dbReference>
<sequence length="734" mass="83901">MASSSPNPDSQPEIHIPKIFSLAHLNICSLRNKINEICLILALHQMHVLALSETHLDPSFDDSKLYIKGYSLYRRDRKKKGDRKKNGGGVAFYIHDQIPGKIRRDLMFSDLEIIWVQLKLDDERPVLVGCCYRTPDSKAAYLERICESIKTVSKENMDIFLLGDFNIDWATKSSPKKKIDPVLIKCRMTQVMDQPTRVTIDDKGIKTSTIIDHIYTNIPSRCSKITSTPTGCSDHNLISVTVERNVPKPRKEIIFQRSYEMFDEASYIRDIRRAQWTEVHNESDPEDALSKFTGIFSNLADKHAPLVRDPAENDDAPWMDEEIKSLMSQRVDAKEAIRISTINYQTICNKLEKAVFAKKEQQRLREADNNIKKIQEILNDFMRMNSCSPVTNIESEGRLITDDTEIANYFNHYYVDKTEELRRSVRNEGRSSSRKLIKERIMKDKQCSLSFVPVDVEKIESLLLSLSDDISPGTDNMDVRLLKEAASHISAPLRHIVNQCLERGVFPSQWRESSAHFNAENSTAVSLLPVLSHILEKLIHEQILKYFMDNELISESQHAFRPVDSTCSALVHMTDDWYKELDEHKSVGAVFMDFIAAFEVSHDLLVDKLKCYKFSGSALLLMRSYLSGRRQTVCYNDCFSAVRDVVFGLPQDSFLGQFLFSIFVNDLPLVLQQSSIVMYADHMTVYYPSDGCTDGDLTSVLGAELQAVHDWVTDNKMVLNKPESKSMIIRCKSA</sequence>
<feature type="non-terminal residue" evidence="3">
    <location>
        <position position="734"/>
    </location>
</feature>
<proteinExistence type="predicted"/>